<keyword evidence="4" id="KW-1185">Reference proteome</keyword>
<accession>M2QZX4</accession>
<dbReference type="HOGENOM" id="CLU_009487_6_1_1"/>
<dbReference type="Pfam" id="PF20231">
    <property type="entry name" value="DUF6589"/>
    <property type="match status" value="1"/>
</dbReference>
<sequence length="432" mass="49537">MDVNEATVAGNVEALKNLFQQAGIGSTEEQSTGQPTPPQPLFQDVGNHVILVHGDLSTAEQVDSLLHSRGAEETPWRRFQSVVFVMGLFHLKMACADAIWKICIQPKAAQIDPTSLMKEITKIRPKEAVKIGSKPGFRRMHEVIQHVGIVSRLDCWRVEVERSYGFASLEDWGKSGVQWDKIQEIAEKLVLEYVAGPKTAMARTNAPEHRDQQNENAKHRQRLYLHYDEMSRSMNVGDIGRVEECFLPWILIFRGCGKHKYAAHMQRFLYNLHFTYPERLSWAIRMNMLCNPTGTPDGFRGIDWWLEHNNFYTKVIYGGQFSNRTLQRILLESVLIVVFKRIRISFENMFALHQRSYIHSPAEMEQTFKILAKQMEENHTHKFREGRTAEYIMPDIIDIGLHRTLSGQTETEDEGPDEGGVVLDAEDGDLDV</sequence>
<evidence type="ECO:0000256" key="1">
    <source>
        <dbReference type="SAM" id="MobiDB-lite"/>
    </source>
</evidence>
<dbReference type="AlphaFoldDB" id="M2QZX4"/>
<evidence type="ECO:0000313" key="3">
    <source>
        <dbReference type="EMBL" id="EMD32166.1"/>
    </source>
</evidence>
<dbReference type="STRING" id="914234.M2QZX4"/>
<evidence type="ECO:0000259" key="2">
    <source>
        <dbReference type="Pfam" id="PF20231"/>
    </source>
</evidence>
<gene>
    <name evidence="3" type="ORF">CERSUDRAFT_59156</name>
</gene>
<dbReference type="Proteomes" id="UP000016930">
    <property type="component" value="Unassembled WGS sequence"/>
</dbReference>
<name>M2QZX4_CERS8</name>
<dbReference type="InterPro" id="IPR046496">
    <property type="entry name" value="DUF6589"/>
</dbReference>
<dbReference type="EMBL" id="KB445813">
    <property type="protein sequence ID" value="EMD32166.1"/>
    <property type="molecule type" value="Genomic_DNA"/>
</dbReference>
<reference evidence="3 4" key="1">
    <citation type="journal article" date="2012" name="Proc. Natl. Acad. Sci. U.S.A.">
        <title>Comparative genomics of Ceriporiopsis subvermispora and Phanerochaete chrysosporium provide insight into selective ligninolysis.</title>
        <authorList>
            <person name="Fernandez-Fueyo E."/>
            <person name="Ruiz-Duenas F.J."/>
            <person name="Ferreira P."/>
            <person name="Floudas D."/>
            <person name="Hibbett D.S."/>
            <person name="Canessa P."/>
            <person name="Larrondo L.F."/>
            <person name="James T.Y."/>
            <person name="Seelenfreund D."/>
            <person name="Lobos S."/>
            <person name="Polanco R."/>
            <person name="Tello M."/>
            <person name="Honda Y."/>
            <person name="Watanabe T."/>
            <person name="Watanabe T."/>
            <person name="Ryu J.S."/>
            <person name="Kubicek C.P."/>
            <person name="Schmoll M."/>
            <person name="Gaskell J."/>
            <person name="Hammel K.E."/>
            <person name="St John F.J."/>
            <person name="Vanden Wymelenberg A."/>
            <person name="Sabat G."/>
            <person name="Splinter BonDurant S."/>
            <person name="Syed K."/>
            <person name="Yadav J.S."/>
            <person name="Doddapaneni H."/>
            <person name="Subramanian V."/>
            <person name="Lavin J.L."/>
            <person name="Oguiza J.A."/>
            <person name="Perez G."/>
            <person name="Pisabarro A.G."/>
            <person name="Ramirez L."/>
            <person name="Santoyo F."/>
            <person name="Master E."/>
            <person name="Coutinho P.M."/>
            <person name="Henrissat B."/>
            <person name="Lombard V."/>
            <person name="Magnuson J.K."/>
            <person name="Kuees U."/>
            <person name="Hori C."/>
            <person name="Igarashi K."/>
            <person name="Samejima M."/>
            <person name="Held B.W."/>
            <person name="Barry K.W."/>
            <person name="LaButti K.M."/>
            <person name="Lapidus A."/>
            <person name="Lindquist E.A."/>
            <person name="Lucas S.M."/>
            <person name="Riley R."/>
            <person name="Salamov A.A."/>
            <person name="Hoffmeister D."/>
            <person name="Schwenk D."/>
            <person name="Hadar Y."/>
            <person name="Yarden O."/>
            <person name="de Vries R.P."/>
            <person name="Wiebenga A."/>
            <person name="Stenlid J."/>
            <person name="Eastwood D."/>
            <person name="Grigoriev I.V."/>
            <person name="Berka R.M."/>
            <person name="Blanchette R.A."/>
            <person name="Kersten P."/>
            <person name="Martinez A.T."/>
            <person name="Vicuna R."/>
            <person name="Cullen D."/>
        </authorList>
    </citation>
    <scope>NUCLEOTIDE SEQUENCE [LARGE SCALE GENOMIC DNA]</scope>
    <source>
        <strain evidence="3 4">B</strain>
    </source>
</reference>
<dbReference type="OrthoDB" id="4743193at2759"/>
<organism evidence="3 4">
    <name type="scientific">Ceriporiopsis subvermispora (strain B)</name>
    <name type="common">White-rot fungus</name>
    <name type="synonym">Gelatoporia subvermispora</name>
    <dbReference type="NCBI Taxonomy" id="914234"/>
    <lineage>
        <taxon>Eukaryota</taxon>
        <taxon>Fungi</taxon>
        <taxon>Dikarya</taxon>
        <taxon>Basidiomycota</taxon>
        <taxon>Agaricomycotina</taxon>
        <taxon>Agaricomycetes</taxon>
        <taxon>Polyporales</taxon>
        <taxon>Gelatoporiaceae</taxon>
        <taxon>Gelatoporia</taxon>
    </lineage>
</organism>
<evidence type="ECO:0000313" key="4">
    <source>
        <dbReference type="Proteomes" id="UP000016930"/>
    </source>
</evidence>
<protein>
    <recommendedName>
        <fullName evidence="2">DUF6589 domain-containing protein</fullName>
    </recommendedName>
</protein>
<feature type="domain" description="DUF6589" evidence="2">
    <location>
        <begin position="1"/>
        <end position="359"/>
    </location>
</feature>
<feature type="region of interest" description="Disordered" evidence="1">
    <location>
        <begin position="407"/>
        <end position="432"/>
    </location>
</feature>
<proteinExistence type="predicted"/>